<sequence>MSTGIASSQDGFFSTSFVRLFITLTVLFATYYVANVLYDVFLGPLSKFPGPKFRAVSKVPGLYTTIIGRDAFVRTELHTKYGPVVRVNPTELSFNGGAEAWEAIYGFKKPRPVRDPQFYAVGVNGCPDVVTADEENHARQRKILSTGFSDQAMKGYEPLLKSWAQTMITEMSKLANKDGKLDMLKYLNCTTFDIMGDLAFGEGLGMLEDGELSPWVQTIFAGFKAATFWRCVMQFSALTNWLVVKFLFNSKQARVKMWENFEYCQSRIDKRLEREPAHPDLWSRIRSKSESAQNLSRDEYHSNAVTLMVAGTETTATALSGLIYLLHHAENRNALEKLKVEVRGKFTSVEDMTLESLVRLEYMHAIIQEGLRMYPPAPSQLPRTVPPGGITVNGQVIPGNITISVHPLSTFTSPKHFKNPERFRPERWLGDPEYQADHLDAVEPFSYGPQNCLGKSLAWHEMRLLLAALILRFDIEVVPESKDWIDQKIFILWEKKPFMCALRSASTSP</sequence>
<dbReference type="GO" id="GO:0020037">
    <property type="term" value="F:heme binding"/>
    <property type="evidence" value="ECO:0007669"/>
    <property type="project" value="InterPro"/>
</dbReference>
<dbReference type="PRINTS" id="PR00385">
    <property type="entry name" value="P450"/>
</dbReference>
<dbReference type="InterPro" id="IPR050121">
    <property type="entry name" value="Cytochrome_P450_monoxygenase"/>
</dbReference>
<dbReference type="GO" id="GO:0004497">
    <property type="term" value="F:monooxygenase activity"/>
    <property type="evidence" value="ECO:0007669"/>
    <property type="project" value="InterPro"/>
</dbReference>
<keyword evidence="3 6" id="KW-0349">Heme</keyword>
<feature type="transmembrane region" description="Helical" evidence="7">
    <location>
        <begin position="12"/>
        <end position="34"/>
    </location>
</feature>
<dbReference type="PANTHER" id="PTHR24305:SF210">
    <property type="entry name" value="CYTOCHROME P450 MONOOXYGENASE ASQL-RELATED"/>
    <property type="match status" value="1"/>
</dbReference>
<dbReference type="GO" id="GO:0016705">
    <property type="term" value="F:oxidoreductase activity, acting on paired donors, with incorporation or reduction of molecular oxygen"/>
    <property type="evidence" value="ECO:0007669"/>
    <property type="project" value="InterPro"/>
</dbReference>
<evidence type="ECO:0000256" key="2">
    <source>
        <dbReference type="ARBA" id="ARBA00010617"/>
    </source>
</evidence>
<dbReference type="OrthoDB" id="1470350at2759"/>
<evidence type="ECO:0000256" key="4">
    <source>
        <dbReference type="ARBA" id="ARBA00022723"/>
    </source>
</evidence>
<protein>
    <submittedName>
        <fullName evidence="8">Cytochrome P450</fullName>
    </submittedName>
</protein>
<dbReference type="Gene3D" id="1.10.630.10">
    <property type="entry name" value="Cytochrome P450"/>
    <property type="match status" value="1"/>
</dbReference>
<keyword evidence="7" id="KW-0472">Membrane</keyword>
<comment type="cofactor">
    <cofactor evidence="1 6">
        <name>heme</name>
        <dbReference type="ChEBI" id="CHEBI:30413"/>
    </cofactor>
</comment>
<dbReference type="PANTHER" id="PTHR24305">
    <property type="entry name" value="CYTOCHROME P450"/>
    <property type="match status" value="1"/>
</dbReference>
<keyword evidence="9" id="KW-1185">Reference proteome</keyword>
<dbReference type="EMBL" id="MU004350">
    <property type="protein sequence ID" value="KAF2655355.1"/>
    <property type="molecule type" value="Genomic_DNA"/>
</dbReference>
<feature type="binding site" description="axial binding residue" evidence="6">
    <location>
        <position position="452"/>
    </location>
    <ligand>
        <name>heme</name>
        <dbReference type="ChEBI" id="CHEBI:30413"/>
    </ligand>
    <ligandPart>
        <name>Fe</name>
        <dbReference type="ChEBI" id="CHEBI:18248"/>
    </ligandPart>
</feature>
<evidence type="ECO:0000313" key="8">
    <source>
        <dbReference type="EMBL" id="KAF2655355.1"/>
    </source>
</evidence>
<dbReference type="Pfam" id="PF00067">
    <property type="entry name" value="p450"/>
    <property type="match status" value="1"/>
</dbReference>
<dbReference type="Proteomes" id="UP000799324">
    <property type="component" value="Unassembled WGS sequence"/>
</dbReference>
<name>A0A6A6T5Q5_9PLEO</name>
<accession>A0A6A6T5Q5</accession>
<dbReference type="PRINTS" id="PR00463">
    <property type="entry name" value="EP450I"/>
</dbReference>
<gene>
    <name evidence="8" type="ORF">K491DRAFT_630206</name>
</gene>
<dbReference type="SUPFAM" id="SSF48264">
    <property type="entry name" value="Cytochrome P450"/>
    <property type="match status" value="1"/>
</dbReference>
<dbReference type="GO" id="GO:0005506">
    <property type="term" value="F:iron ion binding"/>
    <property type="evidence" value="ECO:0007669"/>
    <property type="project" value="InterPro"/>
</dbReference>
<proteinExistence type="inferred from homology"/>
<dbReference type="InterPro" id="IPR001128">
    <property type="entry name" value="Cyt_P450"/>
</dbReference>
<dbReference type="InterPro" id="IPR002401">
    <property type="entry name" value="Cyt_P450_E_grp-I"/>
</dbReference>
<evidence type="ECO:0000256" key="6">
    <source>
        <dbReference type="PIRSR" id="PIRSR602401-1"/>
    </source>
</evidence>
<evidence type="ECO:0000256" key="1">
    <source>
        <dbReference type="ARBA" id="ARBA00001971"/>
    </source>
</evidence>
<evidence type="ECO:0000256" key="5">
    <source>
        <dbReference type="ARBA" id="ARBA00023004"/>
    </source>
</evidence>
<keyword evidence="5 6" id="KW-0408">Iron</keyword>
<evidence type="ECO:0000256" key="3">
    <source>
        <dbReference type="ARBA" id="ARBA00022617"/>
    </source>
</evidence>
<dbReference type="InterPro" id="IPR036396">
    <property type="entry name" value="Cyt_P450_sf"/>
</dbReference>
<keyword evidence="7" id="KW-1133">Transmembrane helix</keyword>
<keyword evidence="4 6" id="KW-0479">Metal-binding</keyword>
<keyword evidence="7" id="KW-0812">Transmembrane</keyword>
<organism evidence="8 9">
    <name type="scientific">Lophiostoma macrostomum CBS 122681</name>
    <dbReference type="NCBI Taxonomy" id="1314788"/>
    <lineage>
        <taxon>Eukaryota</taxon>
        <taxon>Fungi</taxon>
        <taxon>Dikarya</taxon>
        <taxon>Ascomycota</taxon>
        <taxon>Pezizomycotina</taxon>
        <taxon>Dothideomycetes</taxon>
        <taxon>Pleosporomycetidae</taxon>
        <taxon>Pleosporales</taxon>
        <taxon>Lophiostomataceae</taxon>
        <taxon>Lophiostoma</taxon>
    </lineage>
</organism>
<dbReference type="CDD" id="cd11058">
    <property type="entry name" value="CYP60B-like"/>
    <property type="match status" value="1"/>
</dbReference>
<evidence type="ECO:0000256" key="7">
    <source>
        <dbReference type="SAM" id="Phobius"/>
    </source>
</evidence>
<reference evidence="8" key="1">
    <citation type="journal article" date="2020" name="Stud. Mycol.">
        <title>101 Dothideomycetes genomes: a test case for predicting lifestyles and emergence of pathogens.</title>
        <authorList>
            <person name="Haridas S."/>
            <person name="Albert R."/>
            <person name="Binder M."/>
            <person name="Bloem J."/>
            <person name="Labutti K."/>
            <person name="Salamov A."/>
            <person name="Andreopoulos B."/>
            <person name="Baker S."/>
            <person name="Barry K."/>
            <person name="Bills G."/>
            <person name="Bluhm B."/>
            <person name="Cannon C."/>
            <person name="Castanera R."/>
            <person name="Culley D."/>
            <person name="Daum C."/>
            <person name="Ezra D."/>
            <person name="Gonzalez J."/>
            <person name="Henrissat B."/>
            <person name="Kuo A."/>
            <person name="Liang C."/>
            <person name="Lipzen A."/>
            <person name="Lutzoni F."/>
            <person name="Magnuson J."/>
            <person name="Mondo S."/>
            <person name="Nolan M."/>
            <person name="Ohm R."/>
            <person name="Pangilinan J."/>
            <person name="Park H.-J."/>
            <person name="Ramirez L."/>
            <person name="Alfaro M."/>
            <person name="Sun H."/>
            <person name="Tritt A."/>
            <person name="Yoshinaga Y."/>
            <person name="Zwiers L.-H."/>
            <person name="Turgeon B."/>
            <person name="Goodwin S."/>
            <person name="Spatafora J."/>
            <person name="Crous P."/>
            <person name="Grigoriev I."/>
        </authorList>
    </citation>
    <scope>NUCLEOTIDE SEQUENCE</scope>
    <source>
        <strain evidence="8">CBS 122681</strain>
    </source>
</reference>
<dbReference type="AlphaFoldDB" id="A0A6A6T5Q5"/>
<evidence type="ECO:0000313" key="9">
    <source>
        <dbReference type="Proteomes" id="UP000799324"/>
    </source>
</evidence>
<comment type="similarity">
    <text evidence="2">Belongs to the cytochrome P450 family.</text>
</comment>